<evidence type="ECO:0000256" key="1">
    <source>
        <dbReference type="SAM" id="Phobius"/>
    </source>
</evidence>
<dbReference type="AlphaFoldDB" id="A0A484YDX0"/>
<feature type="transmembrane region" description="Helical" evidence="1">
    <location>
        <begin position="40"/>
        <end position="64"/>
    </location>
</feature>
<evidence type="ECO:0000313" key="2">
    <source>
        <dbReference type="EMBL" id="VFS34680.1"/>
    </source>
</evidence>
<dbReference type="EMBL" id="CAADIW010000028">
    <property type="protein sequence ID" value="VFS34680.1"/>
    <property type="molecule type" value="Genomic_DNA"/>
</dbReference>
<gene>
    <name evidence="2" type="primary">yehY_2</name>
    <name evidence="2" type="ORF">NCTC12126_03402</name>
</gene>
<proteinExistence type="predicted"/>
<keyword evidence="1" id="KW-0472">Membrane</keyword>
<sequence length="107" mass="11666">MPIKCHNRVLLLLVIVALAAVALPFVNVAPNRLVSGEGRAIWTIWSFTPALLAAALAVLIALSLWSSRLSLWLSLVLCEALFIALFWSAGLAATQMTSLESPLRERR</sequence>
<evidence type="ECO:0000313" key="3">
    <source>
        <dbReference type="Proteomes" id="UP000351155"/>
    </source>
</evidence>
<accession>A0A484YDX0</accession>
<feature type="transmembrane region" description="Helical" evidence="1">
    <location>
        <begin position="71"/>
        <end position="93"/>
    </location>
</feature>
<name>A0A484YDX0_9ENTR</name>
<keyword evidence="1" id="KW-0812">Transmembrane</keyword>
<keyword evidence="1" id="KW-1133">Transmembrane helix</keyword>
<organism evidence="2 3">
    <name type="scientific">Enterobacter cancerogenus</name>
    <dbReference type="NCBI Taxonomy" id="69218"/>
    <lineage>
        <taxon>Bacteria</taxon>
        <taxon>Pseudomonadati</taxon>
        <taxon>Pseudomonadota</taxon>
        <taxon>Gammaproteobacteria</taxon>
        <taxon>Enterobacterales</taxon>
        <taxon>Enterobacteriaceae</taxon>
        <taxon>Enterobacter</taxon>
        <taxon>Enterobacter cloacae complex</taxon>
    </lineage>
</organism>
<reference evidence="2 3" key="1">
    <citation type="submission" date="2019-03" db="EMBL/GenBank/DDBJ databases">
        <authorList>
            <consortium name="Pathogen Informatics"/>
        </authorList>
    </citation>
    <scope>NUCLEOTIDE SEQUENCE [LARGE SCALE GENOMIC DNA]</scope>
    <source>
        <strain evidence="2 3">NCTC12126</strain>
    </source>
</reference>
<dbReference type="Proteomes" id="UP000351155">
    <property type="component" value="Unassembled WGS sequence"/>
</dbReference>
<protein>
    <submittedName>
        <fullName evidence="2">ABC transporter</fullName>
    </submittedName>
</protein>